<keyword evidence="4" id="KW-1185">Reference proteome</keyword>
<dbReference type="Pfam" id="PF01541">
    <property type="entry name" value="GIY-YIG"/>
    <property type="match status" value="1"/>
</dbReference>
<dbReference type="SUPFAM" id="SSF82771">
    <property type="entry name" value="GIY-YIG endonuclease"/>
    <property type="match status" value="1"/>
</dbReference>
<dbReference type="CDD" id="cd00719">
    <property type="entry name" value="GIY-YIG_SF"/>
    <property type="match status" value="1"/>
</dbReference>
<feature type="domain" description="GIY-YIG" evidence="2">
    <location>
        <begin position="16"/>
        <end position="88"/>
    </location>
</feature>
<dbReference type="Proteomes" id="UP001442494">
    <property type="component" value="Unassembled WGS sequence"/>
</dbReference>
<organism evidence="3 4">
    <name type="scientific">Funiculus sociatus GB2-A5</name>
    <dbReference type="NCBI Taxonomy" id="2933946"/>
    <lineage>
        <taxon>Bacteria</taxon>
        <taxon>Bacillati</taxon>
        <taxon>Cyanobacteriota</taxon>
        <taxon>Cyanophyceae</taxon>
        <taxon>Coleofasciculales</taxon>
        <taxon>Coleofasciculaceae</taxon>
        <taxon>Funiculus</taxon>
    </lineage>
</organism>
<evidence type="ECO:0000259" key="2">
    <source>
        <dbReference type="PROSITE" id="PS50164"/>
    </source>
</evidence>
<sequence length="209" mass="24208">MNLPSVPLEMKFQLPRTSSIYFAIDSSNKVQYIGKANNLRQRWSSHNKFWEIKILNRVRLAWLEISEKSQLSLAEKELIKYFNPPLNRIKIDPRRTAKVIELRRKGKSHRLIAEELGIDEKQVRRILKGINDSFPNKVLGTNGKLYSCKYKPNIQKQGVGGGITNIEELEQHLALKDEEIQRISHELLLLSEENTSLKAELENILRPPS</sequence>
<protein>
    <submittedName>
        <fullName evidence="3">GIY-YIG nuclease family protein</fullName>
    </submittedName>
</protein>
<dbReference type="InterPro" id="IPR035901">
    <property type="entry name" value="GIY-YIG_endonuc_sf"/>
</dbReference>
<dbReference type="InterPro" id="IPR000305">
    <property type="entry name" value="GIY-YIG_endonuc"/>
</dbReference>
<dbReference type="RefSeq" id="WP_190418285.1">
    <property type="nucleotide sequence ID" value="NZ_JAMPKK010000009.1"/>
</dbReference>
<feature type="coiled-coil region" evidence="1">
    <location>
        <begin position="166"/>
        <end position="200"/>
    </location>
</feature>
<dbReference type="PROSITE" id="PS50164">
    <property type="entry name" value="GIY_YIG"/>
    <property type="match status" value="1"/>
</dbReference>
<comment type="caution">
    <text evidence="3">The sequence shown here is derived from an EMBL/GenBank/DDBJ whole genome shotgun (WGS) entry which is preliminary data.</text>
</comment>
<dbReference type="Gene3D" id="3.40.1440.10">
    <property type="entry name" value="GIY-YIG endonuclease"/>
    <property type="match status" value="1"/>
</dbReference>
<reference evidence="3 4" key="1">
    <citation type="submission" date="2022-04" db="EMBL/GenBank/DDBJ databases">
        <title>Positive selection, recombination, and allopatry shape intraspecific diversity of widespread and dominant cyanobacteria.</title>
        <authorList>
            <person name="Wei J."/>
            <person name="Shu W."/>
            <person name="Hu C."/>
        </authorList>
    </citation>
    <scope>NUCLEOTIDE SEQUENCE [LARGE SCALE GENOMIC DNA]</scope>
    <source>
        <strain evidence="3 4">GB2-A5</strain>
    </source>
</reference>
<accession>A0ABV0JKN1</accession>
<evidence type="ECO:0000313" key="3">
    <source>
        <dbReference type="EMBL" id="MEP0864002.1"/>
    </source>
</evidence>
<proteinExistence type="predicted"/>
<dbReference type="Gene3D" id="1.10.10.60">
    <property type="entry name" value="Homeodomain-like"/>
    <property type="match status" value="1"/>
</dbReference>
<keyword evidence="1" id="KW-0175">Coiled coil</keyword>
<dbReference type="EMBL" id="JAMPKK010000009">
    <property type="protein sequence ID" value="MEP0864002.1"/>
    <property type="molecule type" value="Genomic_DNA"/>
</dbReference>
<dbReference type="SMART" id="SM00465">
    <property type="entry name" value="GIYc"/>
    <property type="match status" value="1"/>
</dbReference>
<name>A0ABV0JKN1_9CYAN</name>
<evidence type="ECO:0000313" key="4">
    <source>
        <dbReference type="Proteomes" id="UP001442494"/>
    </source>
</evidence>
<gene>
    <name evidence="3" type="ORF">NDI37_05940</name>
</gene>
<evidence type="ECO:0000256" key="1">
    <source>
        <dbReference type="SAM" id="Coils"/>
    </source>
</evidence>